<evidence type="ECO:0000256" key="3">
    <source>
        <dbReference type="ARBA" id="ARBA00023319"/>
    </source>
</evidence>
<dbReference type="Pfam" id="PF07686">
    <property type="entry name" value="V-set"/>
    <property type="match status" value="1"/>
</dbReference>
<dbReference type="GO" id="GO:0009897">
    <property type="term" value="C:external side of plasma membrane"/>
    <property type="evidence" value="ECO:0007669"/>
    <property type="project" value="TreeGrafter"/>
</dbReference>
<dbReference type="InterPro" id="IPR013783">
    <property type="entry name" value="Ig-like_fold"/>
</dbReference>
<dbReference type="GO" id="GO:0005102">
    <property type="term" value="F:signaling receptor binding"/>
    <property type="evidence" value="ECO:0007669"/>
    <property type="project" value="TreeGrafter"/>
</dbReference>
<keyword evidence="7" id="KW-1185">Reference proteome</keyword>
<dbReference type="InterPro" id="IPR003598">
    <property type="entry name" value="Ig_sub2"/>
</dbReference>
<evidence type="ECO:0000256" key="2">
    <source>
        <dbReference type="ARBA" id="ARBA00023136"/>
    </source>
</evidence>
<evidence type="ECO:0000256" key="1">
    <source>
        <dbReference type="ARBA" id="ARBA00004370"/>
    </source>
</evidence>
<evidence type="ECO:0000256" key="4">
    <source>
        <dbReference type="SAM" id="SignalP"/>
    </source>
</evidence>
<reference evidence="6" key="2">
    <citation type="submission" date="2025-09" db="UniProtKB">
        <authorList>
            <consortium name="Ensembl"/>
        </authorList>
    </citation>
    <scope>IDENTIFICATION</scope>
</reference>
<feature type="domain" description="Ig-like" evidence="5">
    <location>
        <begin position="13"/>
        <end position="129"/>
    </location>
</feature>
<dbReference type="InterPro" id="IPR007110">
    <property type="entry name" value="Ig-like_dom"/>
</dbReference>
<name>A0A3Q2E3X9_CYPVA</name>
<keyword evidence="3" id="KW-0393">Immunoglobulin domain</keyword>
<dbReference type="SMART" id="SM00408">
    <property type="entry name" value="IGc2"/>
    <property type="match status" value="1"/>
</dbReference>
<dbReference type="GeneTree" id="ENSGT00940000172190"/>
<dbReference type="InterPro" id="IPR003599">
    <property type="entry name" value="Ig_sub"/>
</dbReference>
<keyword evidence="4" id="KW-0732">Signal</keyword>
<feature type="signal peptide" evidence="4">
    <location>
        <begin position="1"/>
        <end position="17"/>
    </location>
</feature>
<organism evidence="6 7">
    <name type="scientific">Cyprinodon variegatus</name>
    <name type="common">Sheepshead minnow</name>
    <dbReference type="NCBI Taxonomy" id="28743"/>
    <lineage>
        <taxon>Eukaryota</taxon>
        <taxon>Metazoa</taxon>
        <taxon>Chordata</taxon>
        <taxon>Craniata</taxon>
        <taxon>Vertebrata</taxon>
        <taxon>Euteleostomi</taxon>
        <taxon>Actinopterygii</taxon>
        <taxon>Neopterygii</taxon>
        <taxon>Teleostei</taxon>
        <taxon>Neoteleostei</taxon>
        <taxon>Acanthomorphata</taxon>
        <taxon>Ovalentaria</taxon>
        <taxon>Atherinomorphae</taxon>
        <taxon>Cyprinodontiformes</taxon>
        <taxon>Cyprinodontidae</taxon>
        <taxon>Cyprinodon</taxon>
    </lineage>
</organism>
<proteinExistence type="predicted"/>
<evidence type="ECO:0000313" key="6">
    <source>
        <dbReference type="Ensembl" id="ENSCVAP00000026943.1"/>
    </source>
</evidence>
<dbReference type="GO" id="GO:0001817">
    <property type="term" value="P:regulation of cytokine production"/>
    <property type="evidence" value="ECO:0007669"/>
    <property type="project" value="TreeGrafter"/>
</dbReference>
<evidence type="ECO:0000313" key="7">
    <source>
        <dbReference type="Proteomes" id="UP000265020"/>
    </source>
</evidence>
<feature type="chain" id="PRO_5018563898" description="Ig-like domain-containing protein" evidence="4">
    <location>
        <begin position="18"/>
        <end position="177"/>
    </location>
</feature>
<dbReference type="InterPro" id="IPR050504">
    <property type="entry name" value="IgSF_BTN/MOG"/>
</dbReference>
<dbReference type="Ensembl" id="ENSCVAT00000017503.1">
    <property type="protein sequence ID" value="ENSCVAP00000026943.1"/>
    <property type="gene ID" value="ENSCVAG00000012884.1"/>
</dbReference>
<dbReference type="SMART" id="SM00406">
    <property type="entry name" value="IGv"/>
    <property type="match status" value="1"/>
</dbReference>
<dbReference type="OMA" id="ELGELLX"/>
<dbReference type="Gene3D" id="2.60.40.10">
    <property type="entry name" value="Immunoglobulins"/>
    <property type="match status" value="1"/>
</dbReference>
<dbReference type="InterPro" id="IPR036179">
    <property type="entry name" value="Ig-like_dom_sf"/>
</dbReference>
<comment type="subcellular location">
    <subcellularLocation>
        <location evidence="1">Membrane</location>
    </subcellularLocation>
</comment>
<dbReference type="SUPFAM" id="SSF48726">
    <property type="entry name" value="Immunoglobulin"/>
    <property type="match status" value="1"/>
</dbReference>
<accession>A0A3Q2E3X9</accession>
<dbReference type="PANTHER" id="PTHR24100">
    <property type="entry name" value="BUTYROPHILIN"/>
    <property type="match status" value="1"/>
</dbReference>
<keyword evidence="2" id="KW-0472">Membrane</keyword>
<dbReference type="Proteomes" id="UP000265020">
    <property type="component" value="Unassembled WGS sequence"/>
</dbReference>
<evidence type="ECO:0000259" key="5">
    <source>
        <dbReference type="PROSITE" id="PS50835"/>
    </source>
</evidence>
<dbReference type="SMART" id="SM00409">
    <property type="entry name" value="IG"/>
    <property type="match status" value="1"/>
</dbReference>
<dbReference type="InterPro" id="IPR013106">
    <property type="entry name" value="Ig_V-set"/>
</dbReference>
<dbReference type="PROSITE" id="PS50835">
    <property type="entry name" value="IG_LIKE"/>
    <property type="match status" value="1"/>
</dbReference>
<dbReference type="PANTHER" id="PTHR24100:SF151">
    <property type="entry name" value="ICOS LIGAND"/>
    <property type="match status" value="1"/>
</dbReference>
<protein>
    <recommendedName>
        <fullName evidence="5">Ig-like domain-containing protein</fullName>
    </recommendedName>
</protein>
<reference evidence="6" key="1">
    <citation type="submission" date="2025-08" db="UniProtKB">
        <authorList>
            <consortium name="Ensembl"/>
        </authorList>
    </citation>
    <scope>IDENTIFICATION</scope>
</reference>
<sequence>MFHDLVALACWPPFLTSLLCVVFSPADQRIIRAEPGSTVTLPCRPAGNKNVTLVEWTRTDLKDGMYAILYREPHLNSDDTCGSFKNRVNLKDATNGDTSLILTNVTAADTGTYECKVRQEDDVSSQIISTIGLTVKPGESVCFWIRTSSSFLVPEVRGKHLRSGVSFPFNEGLHMGS</sequence>
<dbReference type="AlphaFoldDB" id="A0A3Q2E3X9"/>
<dbReference type="GO" id="GO:0050852">
    <property type="term" value="P:T cell receptor signaling pathway"/>
    <property type="evidence" value="ECO:0007669"/>
    <property type="project" value="TreeGrafter"/>
</dbReference>